<accession>A0A2A8IS35</accession>
<feature type="non-terminal residue" evidence="1">
    <location>
        <position position="60"/>
    </location>
</feature>
<protein>
    <recommendedName>
        <fullName evidence="3">Collagen-like protein</fullName>
    </recommendedName>
</protein>
<comment type="caution">
    <text evidence="1">The sequence shown here is derived from an EMBL/GenBank/DDBJ whole genome shotgun (WGS) entry which is preliminary data.</text>
</comment>
<evidence type="ECO:0008006" key="3">
    <source>
        <dbReference type="Google" id="ProtNLM"/>
    </source>
</evidence>
<reference evidence="1 2" key="1">
    <citation type="submission" date="2017-09" db="EMBL/GenBank/DDBJ databases">
        <title>Large-scale bioinformatics analysis of Bacillus genomes uncovers conserved roles of natural products in bacterial physiology.</title>
        <authorList>
            <consortium name="Agbiome Team Llc"/>
            <person name="Bleich R.M."/>
            <person name="Grubbs K.J."/>
            <person name="Santa Maria K.C."/>
            <person name="Allen S.E."/>
            <person name="Farag S."/>
            <person name="Shank E.A."/>
            <person name="Bowers A."/>
        </authorList>
    </citation>
    <scope>NUCLEOTIDE SEQUENCE [LARGE SCALE GENOMIC DNA]</scope>
    <source>
        <strain evidence="1 2">AFS040105</strain>
    </source>
</reference>
<gene>
    <name evidence="1" type="ORF">COD19_12385</name>
</gene>
<dbReference type="Proteomes" id="UP000225766">
    <property type="component" value="Unassembled WGS sequence"/>
</dbReference>
<evidence type="ECO:0000313" key="2">
    <source>
        <dbReference type="Proteomes" id="UP000225766"/>
    </source>
</evidence>
<evidence type="ECO:0000313" key="1">
    <source>
        <dbReference type="EMBL" id="PGU01868.1"/>
    </source>
</evidence>
<dbReference type="EMBL" id="NUMG01000013">
    <property type="protein sequence ID" value="PGU01868.1"/>
    <property type="molecule type" value="Genomic_DNA"/>
</dbReference>
<organism evidence="1 2">
    <name type="scientific">Bacillus cereus</name>
    <dbReference type="NCBI Taxonomy" id="1396"/>
    <lineage>
        <taxon>Bacteria</taxon>
        <taxon>Bacillati</taxon>
        <taxon>Bacillota</taxon>
        <taxon>Bacilli</taxon>
        <taxon>Bacillales</taxon>
        <taxon>Bacillaceae</taxon>
        <taxon>Bacillus</taxon>
        <taxon>Bacillus cereus group</taxon>
    </lineage>
</organism>
<proteinExistence type="predicted"/>
<name>A0A2A8IS35_BACCE</name>
<dbReference type="AlphaFoldDB" id="A0A2A8IS35"/>
<sequence length="60" mass="6479">MQNKKYIFSKEKRVKNLNKFNSFSKHFPLPCAFPIPPVEPGPAGVTGPTGVTGYTGVTGP</sequence>